<keyword evidence="10 15" id="KW-1133">Transmembrane helix</keyword>
<dbReference type="RefSeq" id="XP_032831530.1">
    <property type="nucleotide sequence ID" value="XM_032975639.1"/>
</dbReference>
<reference evidence="17" key="1">
    <citation type="submission" date="2025-08" db="UniProtKB">
        <authorList>
            <consortium name="RefSeq"/>
        </authorList>
    </citation>
    <scope>IDENTIFICATION</scope>
    <source>
        <tissue evidence="17">Sperm</tissue>
    </source>
</reference>
<evidence type="ECO:0000256" key="4">
    <source>
        <dbReference type="ARBA" id="ARBA00007574"/>
    </source>
</evidence>
<evidence type="ECO:0000256" key="1">
    <source>
        <dbReference type="ARBA" id="ARBA00002860"/>
    </source>
</evidence>
<dbReference type="GO" id="GO:0005856">
    <property type="term" value="C:cytoskeleton"/>
    <property type="evidence" value="ECO:0007669"/>
    <property type="project" value="UniProtKB-SubCell"/>
</dbReference>
<comment type="similarity">
    <text evidence="4">Belongs to the sarcoglycan beta/delta/gamma/zeta family.</text>
</comment>
<name>A0AAJ7XEM5_PETMA</name>
<dbReference type="Pfam" id="PF04790">
    <property type="entry name" value="Sarcoglycan_1"/>
    <property type="match status" value="1"/>
</dbReference>
<accession>A0AAJ7XEM5</accession>
<comment type="subcellular location">
    <subcellularLocation>
        <location evidence="3">Cell membrane</location>
        <location evidence="3">Sarcolemma</location>
        <topology evidence="3">Single-pass type II membrane protein</topology>
    </subcellularLocation>
    <subcellularLocation>
        <location evidence="2">Cytoplasm</location>
        <location evidence="2">Cytoskeleton</location>
    </subcellularLocation>
</comment>
<dbReference type="GO" id="GO:0060047">
    <property type="term" value="P:heart contraction"/>
    <property type="evidence" value="ECO:0007669"/>
    <property type="project" value="TreeGrafter"/>
</dbReference>
<evidence type="ECO:0000256" key="3">
    <source>
        <dbReference type="ARBA" id="ARBA00004274"/>
    </source>
</evidence>
<feature type="transmembrane region" description="Helical" evidence="15">
    <location>
        <begin position="67"/>
        <end position="89"/>
    </location>
</feature>
<dbReference type="InterPro" id="IPR006875">
    <property type="entry name" value="Sarcoglycan"/>
</dbReference>
<evidence type="ECO:0000256" key="9">
    <source>
        <dbReference type="ARBA" id="ARBA00022968"/>
    </source>
</evidence>
<protein>
    <recommendedName>
        <fullName evidence="5">Gamma-sarcoglycan</fullName>
    </recommendedName>
</protein>
<sequence length="326" mass="35734">MLVYTHFNAHRPAQKQTPHNDTQRHILPFTQCIVIDRHTHTTHGNTLKHSSQTEYHVGVYGWRKRCLYLLVLLLTVILIVNLALTMWILRVMHFNLDGMGHLRMSEDGLRLEGESEFLLPLYAKEIHSRKESPLLMHSARNVTVNARNSDGHVTGRLTVGADALHYEGSRFEITSPQGRPLFVASDDEVVVGADRLRVTGAEGAIFEHSVQTPQIRAEAFKELKLEAPTRSLTMDAPKGVSIRAEAGGLEAMCRTDITLQSTEGSVVLDAARVLLPKLPEGTRGSGGAVGGAGGPVYEVCSCPNGKLYLAEAGPRSTCLEQSGICQ</sequence>
<comment type="function">
    <text evidence="1">Component of the sarcoglycan complex, a subcomplex of the dystrophin-glycoprotein complex which forms a link between the F-actin cytoskeleton and the extracellular matrix.</text>
</comment>
<evidence type="ECO:0000256" key="5">
    <source>
        <dbReference type="ARBA" id="ARBA00020453"/>
    </source>
</evidence>
<evidence type="ECO:0000256" key="15">
    <source>
        <dbReference type="SAM" id="Phobius"/>
    </source>
</evidence>
<evidence type="ECO:0000256" key="14">
    <source>
        <dbReference type="ARBA" id="ARBA00023212"/>
    </source>
</evidence>
<organism evidence="16 17">
    <name type="scientific">Petromyzon marinus</name>
    <name type="common">Sea lamprey</name>
    <dbReference type="NCBI Taxonomy" id="7757"/>
    <lineage>
        <taxon>Eukaryota</taxon>
        <taxon>Metazoa</taxon>
        <taxon>Chordata</taxon>
        <taxon>Craniata</taxon>
        <taxon>Vertebrata</taxon>
        <taxon>Cyclostomata</taxon>
        <taxon>Hyperoartia</taxon>
        <taxon>Petromyzontiformes</taxon>
        <taxon>Petromyzontidae</taxon>
        <taxon>Petromyzon</taxon>
    </lineage>
</organism>
<dbReference type="Proteomes" id="UP001318040">
    <property type="component" value="Chromosome 3"/>
</dbReference>
<evidence type="ECO:0000256" key="8">
    <source>
        <dbReference type="ARBA" id="ARBA00022692"/>
    </source>
</evidence>
<keyword evidence="6" id="KW-1003">Cell membrane</keyword>
<keyword evidence="9" id="KW-0735">Signal-anchor</keyword>
<proteinExistence type="inferred from homology"/>
<dbReference type="InterPro" id="IPR039972">
    <property type="entry name" value="Sarcoglycan_gamma/delta/zeta"/>
</dbReference>
<evidence type="ECO:0000313" key="16">
    <source>
        <dbReference type="Proteomes" id="UP001318040"/>
    </source>
</evidence>
<evidence type="ECO:0000256" key="6">
    <source>
        <dbReference type="ARBA" id="ARBA00022475"/>
    </source>
</evidence>
<keyword evidence="14" id="KW-0206">Cytoskeleton</keyword>
<evidence type="ECO:0000313" key="17">
    <source>
        <dbReference type="RefSeq" id="XP_032831530.1"/>
    </source>
</evidence>
<dbReference type="PANTHER" id="PTHR12939:SF4">
    <property type="entry name" value="GAMMA-SARCOGLYCAN"/>
    <property type="match status" value="1"/>
</dbReference>
<keyword evidence="12" id="KW-1015">Disulfide bond</keyword>
<evidence type="ECO:0000256" key="12">
    <source>
        <dbReference type="ARBA" id="ARBA00023157"/>
    </source>
</evidence>
<dbReference type="GO" id="GO:0042383">
    <property type="term" value="C:sarcolemma"/>
    <property type="evidence" value="ECO:0007669"/>
    <property type="project" value="UniProtKB-SubCell"/>
</dbReference>
<evidence type="ECO:0000256" key="7">
    <source>
        <dbReference type="ARBA" id="ARBA00022490"/>
    </source>
</evidence>
<keyword evidence="13" id="KW-0325">Glycoprotein</keyword>
<evidence type="ECO:0000256" key="2">
    <source>
        <dbReference type="ARBA" id="ARBA00004245"/>
    </source>
</evidence>
<gene>
    <name evidence="17" type="primary">SGCG</name>
</gene>
<evidence type="ECO:0000256" key="13">
    <source>
        <dbReference type="ARBA" id="ARBA00023180"/>
    </source>
</evidence>
<dbReference type="PANTHER" id="PTHR12939">
    <property type="entry name" value="SARCOGLYCAN"/>
    <property type="match status" value="1"/>
</dbReference>
<keyword evidence="8 15" id="KW-0812">Transmembrane</keyword>
<dbReference type="GO" id="GO:0016012">
    <property type="term" value="C:sarcoglycan complex"/>
    <property type="evidence" value="ECO:0007669"/>
    <property type="project" value="InterPro"/>
</dbReference>
<dbReference type="AlphaFoldDB" id="A0AAJ7XEM5"/>
<evidence type="ECO:0000256" key="11">
    <source>
        <dbReference type="ARBA" id="ARBA00023136"/>
    </source>
</evidence>
<dbReference type="GeneID" id="116954787"/>
<evidence type="ECO:0000256" key="10">
    <source>
        <dbReference type="ARBA" id="ARBA00022989"/>
    </source>
</evidence>
<dbReference type="GO" id="GO:0048738">
    <property type="term" value="P:cardiac muscle tissue development"/>
    <property type="evidence" value="ECO:0007669"/>
    <property type="project" value="TreeGrafter"/>
</dbReference>
<keyword evidence="16" id="KW-1185">Reference proteome</keyword>
<keyword evidence="11 15" id="KW-0472">Membrane</keyword>
<keyword evidence="7" id="KW-0963">Cytoplasm</keyword>